<dbReference type="AlphaFoldDB" id="A0AAN9G133"/>
<comment type="caution">
    <text evidence="10">The sequence shown here is derived from an EMBL/GenBank/DDBJ whole genome shotgun (WGS) entry which is preliminary data.</text>
</comment>
<organism evidence="10 11">
    <name type="scientific">Littorina saxatilis</name>
    <dbReference type="NCBI Taxonomy" id="31220"/>
    <lineage>
        <taxon>Eukaryota</taxon>
        <taxon>Metazoa</taxon>
        <taxon>Spiralia</taxon>
        <taxon>Lophotrochozoa</taxon>
        <taxon>Mollusca</taxon>
        <taxon>Gastropoda</taxon>
        <taxon>Caenogastropoda</taxon>
        <taxon>Littorinimorpha</taxon>
        <taxon>Littorinoidea</taxon>
        <taxon>Littorinidae</taxon>
        <taxon>Littorina</taxon>
    </lineage>
</organism>
<dbReference type="PANTHER" id="PTHR16515:SF49">
    <property type="entry name" value="GASTRULA ZINC FINGER PROTEIN XLCGF49.1-LIKE-RELATED"/>
    <property type="match status" value="1"/>
</dbReference>
<evidence type="ECO:0000256" key="1">
    <source>
        <dbReference type="ARBA" id="ARBA00004123"/>
    </source>
</evidence>
<feature type="domain" description="C2H2-type" evidence="9">
    <location>
        <begin position="564"/>
        <end position="592"/>
    </location>
</feature>
<keyword evidence="4 7" id="KW-0863">Zinc-finger</keyword>
<feature type="compositionally biased region" description="Acidic residues" evidence="8">
    <location>
        <begin position="318"/>
        <end position="327"/>
    </location>
</feature>
<feature type="region of interest" description="Disordered" evidence="8">
    <location>
        <begin position="200"/>
        <end position="294"/>
    </location>
</feature>
<protein>
    <recommendedName>
        <fullName evidence="9">C2H2-type domain-containing protein</fullName>
    </recommendedName>
</protein>
<feature type="domain" description="C2H2-type" evidence="9">
    <location>
        <begin position="652"/>
        <end position="680"/>
    </location>
</feature>
<evidence type="ECO:0000256" key="3">
    <source>
        <dbReference type="ARBA" id="ARBA00022737"/>
    </source>
</evidence>
<dbReference type="PROSITE" id="PS50157">
    <property type="entry name" value="ZINC_FINGER_C2H2_2"/>
    <property type="match status" value="8"/>
</dbReference>
<evidence type="ECO:0000256" key="5">
    <source>
        <dbReference type="ARBA" id="ARBA00022833"/>
    </source>
</evidence>
<evidence type="ECO:0000313" key="11">
    <source>
        <dbReference type="Proteomes" id="UP001374579"/>
    </source>
</evidence>
<dbReference type="Gene3D" id="3.30.160.60">
    <property type="entry name" value="Classic Zinc Finger"/>
    <property type="match status" value="5"/>
</dbReference>
<feature type="compositionally biased region" description="Basic and acidic residues" evidence="8">
    <location>
        <begin position="201"/>
        <end position="212"/>
    </location>
</feature>
<name>A0AAN9G133_9CAEN</name>
<dbReference type="SUPFAM" id="SSF57667">
    <property type="entry name" value="beta-beta-alpha zinc fingers"/>
    <property type="match status" value="5"/>
</dbReference>
<keyword evidence="6" id="KW-0539">Nucleus</keyword>
<dbReference type="InterPro" id="IPR050331">
    <property type="entry name" value="Zinc_finger"/>
</dbReference>
<feature type="region of interest" description="Disordered" evidence="8">
    <location>
        <begin position="1157"/>
        <end position="1177"/>
    </location>
</feature>
<feature type="domain" description="C2H2-type" evidence="9">
    <location>
        <begin position="534"/>
        <end position="562"/>
    </location>
</feature>
<feature type="compositionally biased region" description="Basic residues" evidence="8">
    <location>
        <begin position="255"/>
        <end position="266"/>
    </location>
</feature>
<gene>
    <name evidence="10" type="ORF">V1264_009992</name>
</gene>
<evidence type="ECO:0000256" key="6">
    <source>
        <dbReference type="ARBA" id="ARBA00023242"/>
    </source>
</evidence>
<keyword evidence="3" id="KW-0677">Repeat</keyword>
<keyword evidence="2" id="KW-0479">Metal-binding</keyword>
<dbReference type="EMBL" id="JBAMIC010000024">
    <property type="protein sequence ID" value="KAK7090155.1"/>
    <property type="molecule type" value="Genomic_DNA"/>
</dbReference>
<proteinExistence type="predicted"/>
<dbReference type="InterPro" id="IPR036236">
    <property type="entry name" value="Znf_C2H2_sf"/>
</dbReference>
<evidence type="ECO:0000256" key="7">
    <source>
        <dbReference type="PROSITE-ProRule" id="PRU00042"/>
    </source>
</evidence>
<sequence length="1238" mass="136150">MPYSDQTDMHGSLVHSIDMTLPVEFVRTWLASTAKQYWTAEVENTPAADDSAAESAKTWCRPGSDVSVATDVMCGQKTYLYARFTCVQFCVKDGRLQLNVVDMSRTSGQCDAGKVSQNGETESETNSEQCVAPDNDIKSHAPQLVAHLSTPSSNSSNEICEKRLTESLPPLAEVDVESGITNCIVIEGFASTLTTSAVNDGESRIKDGKPDGDSTDSASKVTCHQAAPVDQVPTPPAPSPVRTSPAADKPQGSATKRKRGRPKKSIKTLPTAVNSTGTTPWSCPVSNPQNVEPTLTTTSRYNLRGMKLPVAIFGDSGSELEEEEDDEYHPPSKKSVLLKSSSAALEAKPGRTLEEDKPYTESHSERKGHREKEPEGNEDRNTDSTGGTAERNREQHQRQENLKQNQIKAATRDRKRWSSPECAGYEPSSVDAEQQPLKKKRMKIDVTGLPSYARRKRNSERNATCKYCQRKFCDFTGVLVHVRKFHDKKEDLEEYQEELKRQAVVKCSICSKEFDNRFQLYLHEDKVHFQAGELPCGHCGKTFPNMVLVKQHIRSVHQVKGQQHVCVVCNARFKWATTLKVHVAEVHQGIRNLECGVCGKRFYRQAQLNRHAIIHGPDDAKLSCQVCSRRFSYLSNLQRHMSIVHGPQDETWHCAYCEKGFQRKESMHNHVEKVHFSIFPYHCAVCKAGFLRAVLLEKHMSSEHNVANFEVPSARRAHFKYNRSEDEDLRCGICDEKFFYKTQLVQHIFTVHSDTFPFHCDVCQQVFMEKSFLVLHCKRAHAIHPSPEDVELNAEDSFVVQDNMAIAGILNSGSLQQNKKTLLLSSKRKGRIRVEESQNENDSYPASSFVIKVENGSNTVQYVIHNPEGDGSAPSEAVVQDIANYLLAASQATQDGGIMQNIVLQPVSDPSQQPSEAPQVIFSHTVGDVEDKRDVSSQVATLEGGHCSQAFSIPHSANHFQQDVDTQQAIDTQHAMPVTVNVEDGCGKTSLHQKGGIAVSLPSSVFVSDLSRPQRIIVTGGDICQNFTVHLDGAVSEKVGAMSSPMDTAPESVDSAGISHHDAETGCTISNIAMETNGLSHKVVKTAAHSHPDNAMPTGAQPYSDVKFEMLTLSNVTAETAQVHSDATMETANVMTTDQAHNDVAIETVQNGCDFTIGTSQPLTPMDTAETDPDTAVESPQCQIGGQQVIGYLPEDVVLDTDGVLGSAGFGQQIIITTTTVDGDCVILSADVQHQPPL</sequence>
<feature type="region of interest" description="Disordered" evidence="8">
    <location>
        <begin position="318"/>
        <end position="437"/>
    </location>
</feature>
<evidence type="ECO:0000256" key="8">
    <source>
        <dbReference type="SAM" id="MobiDB-lite"/>
    </source>
</evidence>
<feature type="compositionally biased region" description="Low complexity" evidence="8">
    <location>
        <begin position="333"/>
        <end position="347"/>
    </location>
</feature>
<keyword evidence="5" id="KW-0862">Zinc</keyword>
<feature type="domain" description="C2H2-type" evidence="9">
    <location>
        <begin position="622"/>
        <end position="650"/>
    </location>
</feature>
<dbReference type="PROSITE" id="PS00028">
    <property type="entry name" value="ZINC_FINGER_C2H2_1"/>
    <property type="match status" value="10"/>
</dbReference>
<feature type="domain" description="C2H2-type" evidence="9">
    <location>
        <begin position="729"/>
        <end position="757"/>
    </location>
</feature>
<dbReference type="GO" id="GO:0010468">
    <property type="term" value="P:regulation of gene expression"/>
    <property type="evidence" value="ECO:0007669"/>
    <property type="project" value="TreeGrafter"/>
</dbReference>
<comment type="subcellular location">
    <subcellularLocation>
        <location evidence="1">Nucleus</location>
    </subcellularLocation>
</comment>
<keyword evidence="11" id="KW-1185">Reference proteome</keyword>
<feature type="compositionally biased region" description="Basic and acidic residues" evidence="8">
    <location>
        <begin position="348"/>
        <end position="382"/>
    </location>
</feature>
<reference evidence="10 11" key="1">
    <citation type="submission" date="2024-02" db="EMBL/GenBank/DDBJ databases">
        <title>Chromosome-scale genome assembly of the rough periwinkle Littorina saxatilis.</title>
        <authorList>
            <person name="De Jode A."/>
            <person name="Faria R."/>
            <person name="Formenti G."/>
            <person name="Sims Y."/>
            <person name="Smith T.P."/>
            <person name="Tracey A."/>
            <person name="Wood J.M.D."/>
            <person name="Zagrodzka Z.B."/>
            <person name="Johannesson K."/>
            <person name="Butlin R.K."/>
            <person name="Leder E.H."/>
        </authorList>
    </citation>
    <scope>NUCLEOTIDE SEQUENCE [LARGE SCALE GENOMIC DNA]</scope>
    <source>
        <strain evidence="10">Snail1</strain>
        <tissue evidence="10">Muscle</tissue>
    </source>
</reference>
<evidence type="ECO:0000259" key="9">
    <source>
        <dbReference type="PROSITE" id="PS50157"/>
    </source>
</evidence>
<dbReference type="Proteomes" id="UP001374579">
    <property type="component" value="Unassembled WGS sequence"/>
</dbReference>
<dbReference type="InterPro" id="IPR013087">
    <property type="entry name" value="Znf_C2H2_type"/>
</dbReference>
<feature type="region of interest" description="Disordered" evidence="8">
    <location>
        <begin position="108"/>
        <end position="128"/>
    </location>
</feature>
<dbReference type="Pfam" id="PF00096">
    <property type="entry name" value="zf-C2H2"/>
    <property type="match status" value="3"/>
</dbReference>
<dbReference type="PANTHER" id="PTHR16515">
    <property type="entry name" value="PR DOMAIN ZINC FINGER PROTEIN"/>
    <property type="match status" value="1"/>
</dbReference>
<dbReference type="GO" id="GO:0005634">
    <property type="term" value="C:nucleus"/>
    <property type="evidence" value="ECO:0007669"/>
    <property type="project" value="UniProtKB-SubCell"/>
</dbReference>
<feature type="compositionally biased region" description="Polar residues" evidence="8">
    <location>
        <begin position="271"/>
        <end position="294"/>
    </location>
</feature>
<evidence type="ECO:0000313" key="10">
    <source>
        <dbReference type="EMBL" id="KAK7090155.1"/>
    </source>
</evidence>
<evidence type="ECO:0000256" key="4">
    <source>
        <dbReference type="ARBA" id="ARBA00022771"/>
    </source>
</evidence>
<feature type="compositionally biased region" description="Basic and acidic residues" evidence="8">
    <location>
        <begin position="390"/>
        <end position="401"/>
    </location>
</feature>
<dbReference type="GO" id="GO:0008270">
    <property type="term" value="F:zinc ion binding"/>
    <property type="evidence" value="ECO:0007669"/>
    <property type="project" value="UniProtKB-KW"/>
</dbReference>
<accession>A0AAN9G133</accession>
<feature type="domain" description="C2H2-type" evidence="9">
    <location>
        <begin position="758"/>
        <end position="789"/>
    </location>
</feature>
<dbReference type="SMART" id="SM00355">
    <property type="entry name" value="ZnF_C2H2"/>
    <property type="match status" value="10"/>
</dbReference>
<feature type="domain" description="C2H2-type" evidence="9">
    <location>
        <begin position="593"/>
        <end position="620"/>
    </location>
</feature>
<evidence type="ECO:0000256" key="2">
    <source>
        <dbReference type="ARBA" id="ARBA00022723"/>
    </source>
</evidence>
<feature type="domain" description="C2H2-type" evidence="9">
    <location>
        <begin position="505"/>
        <end position="535"/>
    </location>
</feature>